<dbReference type="CDD" id="cd00082">
    <property type="entry name" value="HisKA"/>
    <property type="match status" value="1"/>
</dbReference>
<dbReference type="InterPro" id="IPR004358">
    <property type="entry name" value="Sig_transdc_His_kin-like_C"/>
</dbReference>
<protein>
    <recommendedName>
        <fullName evidence="3">histidine kinase</fullName>
        <ecNumber evidence="3">2.7.13.3</ecNumber>
    </recommendedName>
</protein>
<dbReference type="SUPFAM" id="SSF47226">
    <property type="entry name" value="Histidine-containing phosphotransfer domain, HPT domain"/>
    <property type="match status" value="1"/>
</dbReference>
<proteinExistence type="predicted"/>
<reference evidence="19" key="1">
    <citation type="submission" date="2017-09" db="EMBL/GenBank/DDBJ databases">
        <authorList>
            <person name="Varghese N."/>
            <person name="Submissions S."/>
        </authorList>
    </citation>
    <scope>NUCLEOTIDE SEQUENCE [LARGE SCALE GENOMIC DNA]</scope>
    <source>
        <strain evidence="19">C7</strain>
    </source>
</reference>
<evidence type="ECO:0000256" key="10">
    <source>
        <dbReference type="ARBA" id="ARBA00023012"/>
    </source>
</evidence>
<evidence type="ECO:0000256" key="12">
    <source>
        <dbReference type="PROSITE-ProRule" id="PRU00110"/>
    </source>
</evidence>
<keyword evidence="4" id="KW-1003">Cell membrane</keyword>
<dbReference type="InterPro" id="IPR003661">
    <property type="entry name" value="HisK_dim/P_dom"/>
</dbReference>
<dbReference type="InterPro" id="IPR011006">
    <property type="entry name" value="CheY-like_superfamily"/>
</dbReference>
<dbReference type="Pfam" id="PF02518">
    <property type="entry name" value="HATPase_c"/>
    <property type="match status" value="1"/>
</dbReference>
<evidence type="ECO:0000259" key="16">
    <source>
        <dbReference type="PROSITE" id="PS50110"/>
    </source>
</evidence>
<evidence type="ECO:0000259" key="17">
    <source>
        <dbReference type="PROSITE" id="PS50894"/>
    </source>
</evidence>
<dbReference type="InterPro" id="IPR036641">
    <property type="entry name" value="HPT_dom_sf"/>
</dbReference>
<feature type="transmembrane region" description="Helical" evidence="14">
    <location>
        <begin position="14"/>
        <end position="35"/>
    </location>
</feature>
<evidence type="ECO:0000259" key="15">
    <source>
        <dbReference type="PROSITE" id="PS50109"/>
    </source>
</evidence>
<dbReference type="EC" id="2.7.13.3" evidence="3"/>
<name>A0A2C9CU13_9RHOB</name>
<dbReference type="GO" id="GO:0000155">
    <property type="term" value="F:phosphorelay sensor kinase activity"/>
    <property type="evidence" value="ECO:0007669"/>
    <property type="project" value="InterPro"/>
</dbReference>
<keyword evidence="18" id="KW-0418">Kinase</keyword>
<feature type="transmembrane region" description="Helical" evidence="14">
    <location>
        <begin position="190"/>
        <end position="213"/>
    </location>
</feature>
<dbReference type="InterPro" id="IPR003594">
    <property type="entry name" value="HATPase_dom"/>
</dbReference>
<dbReference type="SMART" id="SM00448">
    <property type="entry name" value="REC"/>
    <property type="match status" value="1"/>
</dbReference>
<evidence type="ECO:0000313" key="18">
    <source>
        <dbReference type="EMBL" id="SOH93879.1"/>
    </source>
</evidence>
<evidence type="ECO:0000256" key="1">
    <source>
        <dbReference type="ARBA" id="ARBA00000085"/>
    </source>
</evidence>
<dbReference type="PANTHER" id="PTHR45339:SF1">
    <property type="entry name" value="HYBRID SIGNAL TRANSDUCTION HISTIDINE KINASE J"/>
    <property type="match status" value="1"/>
</dbReference>
<accession>A0A2C9CU13</accession>
<keyword evidence="10" id="KW-0902">Two-component regulatory system</keyword>
<feature type="domain" description="Response regulatory" evidence="16">
    <location>
        <begin position="490"/>
        <end position="607"/>
    </location>
</feature>
<dbReference type="Gene3D" id="1.20.120.160">
    <property type="entry name" value="HPT domain"/>
    <property type="match status" value="1"/>
</dbReference>
<dbReference type="InterPro" id="IPR005467">
    <property type="entry name" value="His_kinase_dom"/>
</dbReference>
<gene>
    <name evidence="18" type="ORF">SAMN06273572_102557</name>
</gene>
<feature type="modified residue" description="Phosphohistidine" evidence="12">
    <location>
        <position position="689"/>
    </location>
</feature>
<evidence type="ECO:0000256" key="8">
    <source>
        <dbReference type="ARBA" id="ARBA00022840"/>
    </source>
</evidence>
<evidence type="ECO:0000256" key="14">
    <source>
        <dbReference type="SAM" id="Phobius"/>
    </source>
</evidence>
<dbReference type="AlphaFoldDB" id="A0A2C9CU13"/>
<dbReference type="InterPro" id="IPR008207">
    <property type="entry name" value="Sig_transdc_His_kin_Hpt_dom"/>
</dbReference>
<dbReference type="CDD" id="cd17546">
    <property type="entry name" value="REC_hyHK_CKI1_RcsC-like"/>
    <property type="match status" value="1"/>
</dbReference>
<keyword evidence="18" id="KW-0808">Transferase</keyword>
<evidence type="ECO:0000256" key="13">
    <source>
        <dbReference type="PROSITE-ProRule" id="PRU00169"/>
    </source>
</evidence>
<dbReference type="PROSITE" id="PS50110">
    <property type="entry name" value="RESPONSE_REGULATORY"/>
    <property type="match status" value="1"/>
</dbReference>
<keyword evidence="7" id="KW-0547">Nucleotide-binding</keyword>
<evidence type="ECO:0000256" key="7">
    <source>
        <dbReference type="ARBA" id="ARBA00022741"/>
    </source>
</evidence>
<keyword evidence="6 14" id="KW-0812">Transmembrane</keyword>
<dbReference type="Gene3D" id="3.30.565.10">
    <property type="entry name" value="Histidine kinase-like ATPase, C-terminal domain"/>
    <property type="match status" value="1"/>
</dbReference>
<keyword evidence="9 14" id="KW-1133">Transmembrane helix</keyword>
<dbReference type="Gene3D" id="1.10.287.130">
    <property type="match status" value="1"/>
</dbReference>
<comment type="catalytic activity">
    <reaction evidence="1">
        <text>ATP + protein L-histidine = ADP + protein N-phospho-L-histidine.</text>
        <dbReference type="EC" id="2.7.13.3"/>
    </reaction>
</comment>
<dbReference type="SUPFAM" id="SSF52172">
    <property type="entry name" value="CheY-like"/>
    <property type="match status" value="1"/>
</dbReference>
<dbReference type="PROSITE" id="PS50894">
    <property type="entry name" value="HPT"/>
    <property type="match status" value="1"/>
</dbReference>
<evidence type="ECO:0000256" key="5">
    <source>
        <dbReference type="ARBA" id="ARBA00022553"/>
    </source>
</evidence>
<dbReference type="GO" id="GO:0005524">
    <property type="term" value="F:ATP binding"/>
    <property type="evidence" value="ECO:0007669"/>
    <property type="project" value="UniProtKB-KW"/>
</dbReference>
<organism evidence="18 19">
    <name type="scientific">Pontivivens marinum</name>
    <dbReference type="NCBI Taxonomy" id="1690039"/>
    <lineage>
        <taxon>Bacteria</taxon>
        <taxon>Pseudomonadati</taxon>
        <taxon>Pseudomonadota</taxon>
        <taxon>Alphaproteobacteria</taxon>
        <taxon>Rhodobacterales</taxon>
        <taxon>Paracoccaceae</taxon>
        <taxon>Pontivivens</taxon>
    </lineage>
</organism>
<dbReference type="Proteomes" id="UP000220034">
    <property type="component" value="Unassembled WGS sequence"/>
</dbReference>
<evidence type="ECO:0000256" key="11">
    <source>
        <dbReference type="ARBA" id="ARBA00023136"/>
    </source>
</evidence>
<dbReference type="SUPFAM" id="SSF55874">
    <property type="entry name" value="ATPase domain of HSP90 chaperone/DNA topoisomerase II/histidine kinase"/>
    <property type="match status" value="1"/>
</dbReference>
<dbReference type="PRINTS" id="PR00344">
    <property type="entry name" value="BCTRLSENSOR"/>
</dbReference>
<feature type="modified residue" description="4-aspartylphosphate" evidence="13">
    <location>
        <position position="539"/>
    </location>
</feature>
<dbReference type="Pfam" id="PF00072">
    <property type="entry name" value="Response_reg"/>
    <property type="match status" value="1"/>
</dbReference>
<dbReference type="PANTHER" id="PTHR45339">
    <property type="entry name" value="HYBRID SIGNAL TRANSDUCTION HISTIDINE KINASE J"/>
    <property type="match status" value="1"/>
</dbReference>
<feature type="domain" description="HPt" evidence="17">
    <location>
        <begin position="650"/>
        <end position="743"/>
    </location>
</feature>
<dbReference type="InterPro" id="IPR001789">
    <property type="entry name" value="Sig_transdc_resp-reg_receiver"/>
</dbReference>
<sequence length="744" mass="81629">MSQLKGNFYRHGRLISVLAAAITGIALFLYVGILYQGITRTQLQWNTFSASQAEVSTDSYMLKTYLGYGGMIHNFKNYIIRQDPEYAERTRHYMDLSTAIIKKFQANTTDENELRILGSIESVVTEYAQKLLIAEDGIARGLSVSEIDQLVQVDDTNALVALDFISRQVVVDQRSTQIDTQESIDFLSRFISLGGVILLLIVSALSWMSWYLIGALKFAYDEKTAALDRAEAASLARLRFIATLSHEIRTPLGGLLGMINLLDAKETDPEKRELLEFAAGAGSSLNRIVDDVLDFSKLDSGAVQFKMEPVDIRSITEGVITLTKLKSDQALDRMTSSIDDHVPAYFVGDATRIRQVLANLVGNAVRYSRSGPITVYVHEITKRGRTILRVEVEDHGVGISTAEQLRLFADFSQVPNELTAAAKGAGMGLAISKRIVEGLGGRIGVESTAGQGSTFWFELPIKHTDAPPPALATPDEMEGLDGISDANGARVLLVEDNVINRKILSTYLIRMGVDVEIAENGRIAIEKFSPNQFDLILMDLAMPEMDGLTAIRFLLSNWKPEQIPDIFVLTAHSMEQDQAEALAAGAKLVLLKPISFESLKEYVEPAIMRNRRAIQLVERAAVHDRHLDADAPIRSVMSEEALENLLDIYPATRVLELVEKFITDGRHQLADITGQFAAGNTADASQHAHNLKGAAGMLGFATLVELADVIESSADDLTTEEIDEIATLISAELDEISTTLNGPA</sequence>
<comment type="subcellular location">
    <subcellularLocation>
        <location evidence="2">Cell membrane</location>
        <topology evidence="2">Multi-pass membrane protein</topology>
    </subcellularLocation>
</comment>
<dbReference type="Pfam" id="PF01627">
    <property type="entry name" value="Hpt"/>
    <property type="match status" value="1"/>
</dbReference>
<dbReference type="PROSITE" id="PS50109">
    <property type="entry name" value="HIS_KIN"/>
    <property type="match status" value="1"/>
</dbReference>
<keyword evidence="5 13" id="KW-0597">Phosphoprotein</keyword>
<feature type="domain" description="Histidine kinase" evidence="15">
    <location>
        <begin position="243"/>
        <end position="463"/>
    </location>
</feature>
<evidence type="ECO:0000313" key="19">
    <source>
        <dbReference type="Proteomes" id="UP000220034"/>
    </source>
</evidence>
<keyword evidence="11 14" id="KW-0472">Membrane</keyword>
<dbReference type="InterPro" id="IPR036890">
    <property type="entry name" value="HATPase_C_sf"/>
</dbReference>
<dbReference type="Pfam" id="PF00512">
    <property type="entry name" value="HisKA"/>
    <property type="match status" value="1"/>
</dbReference>
<keyword evidence="19" id="KW-1185">Reference proteome</keyword>
<evidence type="ECO:0000256" key="2">
    <source>
        <dbReference type="ARBA" id="ARBA00004651"/>
    </source>
</evidence>
<dbReference type="GO" id="GO:0005886">
    <property type="term" value="C:plasma membrane"/>
    <property type="evidence" value="ECO:0007669"/>
    <property type="project" value="UniProtKB-SubCell"/>
</dbReference>
<evidence type="ECO:0000256" key="4">
    <source>
        <dbReference type="ARBA" id="ARBA00022475"/>
    </source>
</evidence>
<dbReference type="SMART" id="SM00388">
    <property type="entry name" value="HisKA"/>
    <property type="match status" value="1"/>
</dbReference>
<evidence type="ECO:0000256" key="3">
    <source>
        <dbReference type="ARBA" id="ARBA00012438"/>
    </source>
</evidence>
<dbReference type="Gene3D" id="3.40.50.2300">
    <property type="match status" value="1"/>
</dbReference>
<dbReference type="InterPro" id="IPR036097">
    <property type="entry name" value="HisK_dim/P_sf"/>
</dbReference>
<dbReference type="RefSeq" id="WP_180955941.1">
    <property type="nucleotide sequence ID" value="NZ_OCTN01000002.1"/>
</dbReference>
<dbReference type="CDD" id="cd00088">
    <property type="entry name" value="HPT"/>
    <property type="match status" value="1"/>
</dbReference>
<dbReference type="EMBL" id="OCTN01000002">
    <property type="protein sequence ID" value="SOH93879.1"/>
    <property type="molecule type" value="Genomic_DNA"/>
</dbReference>
<evidence type="ECO:0000256" key="9">
    <source>
        <dbReference type="ARBA" id="ARBA00022989"/>
    </source>
</evidence>
<evidence type="ECO:0000256" key="6">
    <source>
        <dbReference type="ARBA" id="ARBA00022692"/>
    </source>
</evidence>
<dbReference type="SUPFAM" id="SSF47384">
    <property type="entry name" value="Homodimeric domain of signal transducing histidine kinase"/>
    <property type="match status" value="1"/>
</dbReference>
<keyword evidence="8" id="KW-0067">ATP-binding</keyword>
<dbReference type="SMART" id="SM00387">
    <property type="entry name" value="HATPase_c"/>
    <property type="match status" value="1"/>
</dbReference>